<keyword evidence="8" id="KW-1185">Reference proteome</keyword>
<keyword evidence="4" id="KW-0411">Iron-sulfur</keyword>
<dbReference type="InterPro" id="IPR036866">
    <property type="entry name" value="RibonucZ/Hydroxyglut_hydro"/>
</dbReference>
<keyword evidence="2" id="KW-0479">Metal-binding</keyword>
<keyword evidence="3" id="KW-0408">Iron</keyword>
<feature type="region of interest" description="Disordered" evidence="5">
    <location>
        <begin position="520"/>
        <end position="539"/>
    </location>
</feature>
<keyword evidence="1" id="KW-0001">2Fe-2S</keyword>
<protein>
    <submittedName>
        <fullName evidence="7">MBL fold metallo-hydrolase</fullName>
    </submittedName>
</protein>
<dbReference type="Gene3D" id="2.102.10.10">
    <property type="entry name" value="Rieske [2Fe-2S] iron-sulphur domain"/>
    <property type="match status" value="1"/>
</dbReference>
<dbReference type="Gene3D" id="3.60.15.10">
    <property type="entry name" value="Ribonuclease Z/Hydroxyacylglutathione hydrolase-like"/>
    <property type="match status" value="1"/>
</dbReference>
<evidence type="ECO:0000259" key="6">
    <source>
        <dbReference type="PROSITE" id="PS51296"/>
    </source>
</evidence>
<dbReference type="EMBL" id="BAAALT010000253">
    <property type="protein sequence ID" value="GAA1829231.1"/>
    <property type="molecule type" value="Genomic_DNA"/>
</dbReference>
<sequence>MRITGTGHASMRIDTAAGSILCDPWVNPAYFASWFPFPDNSQLDWEHLGNCDYLYVSHLHRDHFDAEHLKRFVTKKATVLLPEYPTSELEDELRELGFTSFLRTVTNEVVELDGGLKVMIQALTSPTDGPIGDSSLWVEHDGVRLLNQNDARPTDLDIFAELGHVHAHMLQFSGAIWYPMVYELPQAAKTAFGRQKRERQFDRTWRYINDLKASHVFPIAGPPCFLDEELWQFNDIFGDEGNIFPDQSVFLSEYAKVGGTNGVVLLPGSTADVTATDCVVGHPVADLDEFFANKEQHLKEYAQRQRPVIEALKASWSHPEVDVLGQMKARIEPLLDESVYLAKGVGGPVRMDLLDVPTAAGEPGPVIESIVVDFPGKQVRHYVDEKVRYRFRMERRLVEHLLHIGEVDWVNSLFLSCRFSAARVGQYNEFVYAFFKCLSEERLQYAEGWYDEHERTVDAEDITLTDPATGQSWDVQRRCPHLKADLTRFGIVADGTLTCQLHGWKFDLASGRCLTSTGHQLRAHHTGEPAPAAPPGTGS</sequence>
<reference evidence="8" key="1">
    <citation type="journal article" date="2019" name="Int. J. Syst. Evol. Microbiol.">
        <title>The Global Catalogue of Microorganisms (GCM) 10K type strain sequencing project: providing services to taxonomists for standard genome sequencing and annotation.</title>
        <authorList>
            <consortium name="The Broad Institute Genomics Platform"/>
            <consortium name="The Broad Institute Genome Sequencing Center for Infectious Disease"/>
            <person name="Wu L."/>
            <person name="Ma J."/>
        </authorList>
    </citation>
    <scope>NUCLEOTIDE SEQUENCE [LARGE SCALE GENOMIC DNA]</scope>
    <source>
        <strain evidence="8">JCM 13250</strain>
    </source>
</reference>
<dbReference type="PANTHER" id="PTHR15032:SF4">
    <property type="entry name" value="N-ACYL-PHOSPHATIDYLETHANOLAMINE-HYDROLYZING PHOSPHOLIPASE D"/>
    <property type="match status" value="1"/>
</dbReference>
<dbReference type="InterPro" id="IPR057330">
    <property type="entry name" value="SCP2_Rv3818"/>
</dbReference>
<evidence type="ECO:0000256" key="5">
    <source>
        <dbReference type="SAM" id="MobiDB-lite"/>
    </source>
</evidence>
<gene>
    <name evidence="7" type="ORF">GCM10009682_55140</name>
</gene>
<evidence type="ECO:0000256" key="1">
    <source>
        <dbReference type="ARBA" id="ARBA00022714"/>
    </source>
</evidence>
<organism evidence="7 8">
    <name type="scientific">Luedemannella flava</name>
    <dbReference type="NCBI Taxonomy" id="349316"/>
    <lineage>
        <taxon>Bacteria</taxon>
        <taxon>Bacillati</taxon>
        <taxon>Actinomycetota</taxon>
        <taxon>Actinomycetes</taxon>
        <taxon>Micromonosporales</taxon>
        <taxon>Micromonosporaceae</taxon>
        <taxon>Luedemannella</taxon>
    </lineage>
</organism>
<feature type="domain" description="Rieske" evidence="6">
    <location>
        <begin position="435"/>
        <end position="528"/>
    </location>
</feature>
<evidence type="ECO:0000256" key="4">
    <source>
        <dbReference type="ARBA" id="ARBA00023014"/>
    </source>
</evidence>
<dbReference type="Proteomes" id="UP001500218">
    <property type="component" value="Unassembled WGS sequence"/>
</dbReference>
<name>A0ABP4YS36_9ACTN</name>
<evidence type="ECO:0000313" key="7">
    <source>
        <dbReference type="EMBL" id="GAA1829231.1"/>
    </source>
</evidence>
<evidence type="ECO:0000313" key="8">
    <source>
        <dbReference type="Proteomes" id="UP001500218"/>
    </source>
</evidence>
<proteinExistence type="predicted"/>
<accession>A0ABP4YS36</accession>
<dbReference type="InterPro" id="IPR036922">
    <property type="entry name" value="Rieske_2Fe-2S_sf"/>
</dbReference>
<evidence type="ECO:0000256" key="3">
    <source>
        <dbReference type="ARBA" id="ARBA00023004"/>
    </source>
</evidence>
<dbReference type="Pfam" id="PF25451">
    <property type="entry name" value="SCP2_Rv3818"/>
    <property type="match status" value="1"/>
</dbReference>
<dbReference type="RefSeq" id="WP_344138600.1">
    <property type="nucleotide sequence ID" value="NZ_BAAALT010000253.1"/>
</dbReference>
<dbReference type="PROSITE" id="PS51296">
    <property type="entry name" value="RIESKE"/>
    <property type="match status" value="1"/>
</dbReference>
<evidence type="ECO:0000256" key="2">
    <source>
        <dbReference type="ARBA" id="ARBA00022723"/>
    </source>
</evidence>
<dbReference type="InterPro" id="IPR017941">
    <property type="entry name" value="Rieske_2Fe-2S"/>
</dbReference>
<dbReference type="SUPFAM" id="SSF50022">
    <property type="entry name" value="ISP domain"/>
    <property type="match status" value="1"/>
</dbReference>
<dbReference type="PANTHER" id="PTHR15032">
    <property type="entry name" value="N-ACYL-PHOSPHATIDYLETHANOLAMINE-HYDROLYZING PHOSPHOLIPASE D"/>
    <property type="match status" value="1"/>
</dbReference>
<dbReference type="Pfam" id="PF00355">
    <property type="entry name" value="Rieske"/>
    <property type="match status" value="1"/>
</dbReference>
<dbReference type="SUPFAM" id="SSF56281">
    <property type="entry name" value="Metallo-hydrolase/oxidoreductase"/>
    <property type="match status" value="1"/>
</dbReference>
<comment type="caution">
    <text evidence="7">The sequence shown here is derived from an EMBL/GenBank/DDBJ whole genome shotgun (WGS) entry which is preliminary data.</text>
</comment>